<sequence length="182" mass="19515">MQMHPPVGGHVEMVGPDRQIAVSGCTHGTVGSIVRGTYTLASQNHGKPTYKKDAQVNGLDVMLYFWDERDGAAFSGWWFGPKVGGDQVWSHHPMNTPTPPKSGWKVPYDGPVDVTMALSSRSSAPPPAGQQAWGGKAGGGLLAAQPPPQAQWPQQQQQQQQAWQQGGKGGKDLGKGRRQGLR</sequence>
<evidence type="ECO:0000256" key="1">
    <source>
        <dbReference type="SAM" id="MobiDB-lite"/>
    </source>
</evidence>
<feature type="compositionally biased region" description="Low complexity" evidence="1">
    <location>
        <begin position="151"/>
        <end position="165"/>
    </location>
</feature>
<evidence type="ECO:0000313" key="3">
    <source>
        <dbReference type="Proteomes" id="UP001189429"/>
    </source>
</evidence>
<accession>A0ABN9UDS8</accession>
<evidence type="ECO:0000313" key="2">
    <source>
        <dbReference type="EMBL" id="CAK0856127.1"/>
    </source>
</evidence>
<feature type="region of interest" description="Disordered" evidence="1">
    <location>
        <begin position="117"/>
        <end position="182"/>
    </location>
</feature>
<name>A0ABN9UDS8_9DINO</name>
<protein>
    <submittedName>
        <fullName evidence="2">Uncharacterized protein</fullName>
    </submittedName>
</protein>
<keyword evidence="3" id="KW-1185">Reference proteome</keyword>
<gene>
    <name evidence="2" type="ORF">PCOR1329_LOCUS46589</name>
</gene>
<proteinExistence type="predicted"/>
<comment type="caution">
    <text evidence="2">The sequence shown here is derived from an EMBL/GenBank/DDBJ whole genome shotgun (WGS) entry which is preliminary data.</text>
</comment>
<organism evidence="2 3">
    <name type="scientific">Prorocentrum cordatum</name>
    <dbReference type="NCBI Taxonomy" id="2364126"/>
    <lineage>
        <taxon>Eukaryota</taxon>
        <taxon>Sar</taxon>
        <taxon>Alveolata</taxon>
        <taxon>Dinophyceae</taxon>
        <taxon>Prorocentrales</taxon>
        <taxon>Prorocentraceae</taxon>
        <taxon>Prorocentrum</taxon>
    </lineage>
</organism>
<dbReference type="Proteomes" id="UP001189429">
    <property type="component" value="Unassembled WGS sequence"/>
</dbReference>
<dbReference type="EMBL" id="CAUYUJ010015606">
    <property type="protein sequence ID" value="CAK0856127.1"/>
    <property type="molecule type" value="Genomic_DNA"/>
</dbReference>
<reference evidence="2" key="1">
    <citation type="submission" date="2023-10" db="EMBL/GenBank/DDBJ databases">
        <authorList>
            <person name="Chen Y."/>
            <person name="Shah S."/>
            <person name="Dougan E. K."/>
            <person name="Thang M."/>
            <person name="Chan C."/>
        </authorList>
    </citation>
    <scope>NUCLEOTIDE SEQUENCE [LARGE SCALE GENOMIC DNA]</scope>
</reference>